<evidence type="ECO:0000313" key="3">
    <source>
        <dbReference type="EMBL" id="CAK9019231.1"/>
    </source>
</evidence>
<feature type="compositionally biased region" description="Basic and acidic residues" evidence="1">
    <location>
        <begin position="500"/>
        <end position="514"/>
    </location>
</feature>
<protein>
    <submittedName>
        <fullName evidence="3">Thioredoxin-like_fold domain-containing protein</fullName>
    </submittedName>
</protein>
<organism evidence="3 4">
    <name type="scientific">Durusdinium trenchii</name>
    <dbReference type="NCBI Taxonomy" id="1381693"/>
    <lineage>
        <taxon>Eukaryota</taxon>
        <taxon>Sar</taxon>
        <taxon>Alveolata</taxon>
        <taxon>Dinophyceae</taxon>
        <taxon>Suessiales</taxon>
        <taxon>Symbiodiniaceae</taxon>
        <taxon>Durusdinium</taxon>
    </lineage>
</organism>
<reference evidence="3 4" key="1">
    <citation type="submission" date="2024-02" db="EMBL/GenBank/DDBJ databases">
        <authorList>
            <person name="Chen Y."/>
            <person name="Shah S."/>
            <person name="Dougan E. K."/>
            <person name="Thang M."/>
            <person name="Chan C."/>
        </authorList>
    </citation>
    <scope>NUCLEOTIDE SEQUENCE [LARGE SCALE GENOMIC DNA]</scope>
</reference>
<keyword evidence="2" id="KW-1133">Transmembrane helix</keyword>
<sequence length="705" mass="79224">MNPLKPGTTMTWRPGDIAACFGRDVTSRLISWGTASLLAPAGLRVGPSHVAIICEYLGQPVWVESTTRCRHSCLIRGRRVAGVQTHTIDERVADYVEAGGSVDQYRLTPINRLSSAETELLTEILLRQFVANEVTYDLAGALLSGTRAFQWTRLFPGADLEQLFCSELVAAVAMRLNRMNHANPTRFNPARLLRGLVRTGKYQRIATFAREARLRSARFWTGVGRTRFTFENGEVFGWRMEVSGNDEELRRDVIPHEVDHAVRASLLRRPLERWLDEGAAALMESAASHQRLRDLTHRRFRSLDPITNDWLDARSYPENEQELASVYHLGFSVVEFLLQQRGPGVLLHFQHDPRPPSRKLRDYYGFDVAALNRSWREWFVARCRLGCDCQSFGCPLHRIESAQPGAPNETDRRTIRVWTASWCGPCQQFWRDVREDEAFRAHLTQWGRLEAVDVDRAGEQASRQGIRKLPTFEIPQGRIEGYEGKETLLEQLDRLVRVHAEPKGKPTEREEEAKPPSANAAAAPPARQPDPEPVSSAGRDAGFPLRETTTPCERKHEEAGTGFLLSLVELATVVGASAATGGAGGLALTLGASLLRRWWRKRRTSRAPPGGVPSETSSTTTSEGRDDGTQAPFPRRLDEARELLELRKSERRVAVLDALRGMFFDDAYEHTFLNADDRERAVLEKLRAEVDARVDEVAPLSTTVE</sequence>
<accession>A0ABP0JXL3</accession>
<dbReference type="SUPFAM" id="SSF52833">
    <property type="entry name" value="Thioredoxin-like"/>
    <property type="match status" value="1"/>
</dbReference>
<feature type="region of interest" description="Disordered" evidence="1">
    <location>
        <begin position="602"/>
        <end position="635"/>
    </location>
</feature>
<dbReference type="SUPFAM" id="SSF54001">
    <property type="entry name" value="Cysteine proteinases"/>
    <property type="match status" value="1"/>
</dbReference>
<proteinExistence type="predicted"/>
<keyword evidence="2" id="KW-0812">Transmembrane</keyword>
<dbReference type="CDD" id="cd02947">
    <property type="entry name" value="TRX_family"/>
    <property type="match status" value="1"/>
</dbReference>
<evidence type="ECO:0000256" key="1">
    <source>
        <dbReference type="SAM" id="MobiDB-lite"/>
    </source>
</evidence>
<dbReference type="EMBL" id="CAXAMM010009048">
    <property type="protein sequence ID" value="CAK9019231.1"/>
    <property type="molecule type" value="Genomic_DNA"/>
</dbReference>
<dbReference type="Proteomes" id="UP001642464">
    <property type="component" value="Unassembled WGS sequence"/>
</dbReference>
<dbReference type="InterPro" id="IPR036249">
    <property type="entry name" value="Thioredoxin-like_sf"/>
</dbReference>
<feature type="transmembrane region" description="Helical" evidence="2">
    <location>
        <begin position="573"/>
        <end position="595"/>
    </location>
</feature>
<keyword evidence="4" id="KW-1185">Reference proteome</keyword>
<evidence type="ECO:0000256" key="2">
    <source>
        <dbReference type="SAM" id="Phobius"/>
    </source>
</evidence>
<dbReference type="InterPro" id="IPR038765">
    <property type="entry name" value="Papain-like_cys_pep_sf"/>
</dbReference>
<gene>
    <name evidence="3" type="ORF">SCF082_LOCUS14432</name>
</gene>
<dbReference type="Gene3D" id="3.40.30.10">
    <property type="entry name" value="Glutaredoxin"/>
    <property type="match status" value="1"/>
</dbReference>
<feature type="region of interest" description="Disordered" evidence="1">
    <location>
        <begin position="500"/>
        <end position="557"/>
    </location>
</feature>
<dbReference type="Gene3D" id="3.90.1720.10">
    <property type="entry name" value="endopeptidase domain like (from Nostoc punctiforme)"/>
    <property type="match status" value="1"/>
</dbReference>
<keyword evidence="2" id="KW-0472">Membrane</keyword>
<feature type="compositionally biased region" description="Low complexity" evidence="1">
    <location>
        <begin position="515"/>
        <end position="525"/>
    </location>
</feature>
<evidence type="ECO:0000313" key="4">
    <source>
        <dbReference type="Proteomes" id="UP001642464"/>
    </source>
</evidence>
<comment type="caution">
    <text evidence="3">The sequence shown here is derived from an EMBL/GenBank/DDBJ whole genome shotgun (WGS) entry which is preliminary data.</text>
</comment>
<name>A0ABP0JXL3_9DINO</name>